<dbReference type="EMBL" id="QRUJ01000009">
    <property type="protein sequence ID" value="RGR54093.1"/>
    <property type="molecule type" value="Genomic_DNA"/>
</dbReference>
<comment type="caution">
    <text evidence="1">The sequence shown here is derived from an EMBL/GenBank/DDBJ whole genome shotgun (WGS) entry which is preliminary data.</text>
</comment>
<name>A0A395V203_9FIRM</name>
<proteinExistence type="predicted"/>
<evidence type="ECO:0000313" key="1">
    <source>
        <dbReference type="EMBL" id="RGR54093.1"/>
    </source>
</evidence>
<dbReference type="AlphaFoldDB" id="A0A395V203"/>
<organism evidence="1 2">
    <name type="scientific">Agathobacter rectalis</name>
    <dbReference type="NCBI Taxonomy" id="39491"/>
    <lineage>
        <taxon>Bacteria</taxon>
        <taxon>Bacillati</taxon>
        <taxon>Bacillota</taxon>
        <taxon>Clostridia</taxon>
        <taxon>Lachnospirales</taxon>
        <taxon>Lachnospiraceae</taxon>
        <taxon>Agathobacter</taxon>
    </lineage>
</organism>
<gene>
    <name evidence="1" type="ORF">DWY38_09515</name>
</gene>
<dbReference type="RefSeq" id="WP_118392267.1">
    <property type="nucleotide sequence ID" value="NZ_QRUJ01000009.1"/>
</dbReference>
<accession>A0A395V203</accession>
<sequence length="203" mass="23689">MTYNDMLNLVLALPFDTMKEVYSNGKQSLLIYRPSTLSKRFKNYDINTNFQIFLKIGDDKPFKPNHLRLLIDLKLRAREIPQSRIELLTAFDKIFYGAEPLKAISPLTHINFTQYINPIDITAVLAQLFIIEQNIGYGNKSTFNPPSLYIHGWIRTFIASDQEIDQIVYRICRNTPPAVKYTCQDNKNHPKYNPNAKLLWYIN</sequence>
<reference evidence="1 2" key="1">
    <citation type="submission" date="2018-08" db="EMBL/GenBank/DDBJ databases">
        <title>A genome reference for cultivated species of the human gut microbiota.</title>
        <authorList>
            <person name="Zou Y."/>
            <person name="Xue W."/>
            <person name="Luo G."/>
        </authorList>
    </citation>
    <scope>NUCLEOTIDE SEQUENCE [LARGE SCALE GENOMIC DNA]</scope>
    <source>
        <strain evidence="1 2">AF25-15</strain>
    </source>
</reference>
<evidence type="ECO:0000313" key="2">
    <source>
        <dbReference type="Proteomes" id="UP000266066"/>
    </source>
</evidence>
<dbReference type="Proteomes" id="UP000266066">
    <property type="component" value="Unassembled WGS sequence"/>
</dbReference>
<protein>
    <submittedName>
        <fullName evidence="1">Uncharacterized protein</fullName>
    </submittedName>
</protein>